<dbReference type="EMBL" id="PDCR01000015">
    <property type="protein sequence ID" value="PEG54002.1"/>
    <property type="molecule type" value="Genomic_DNA"/>
</dbReference>
<name>A0A2A7NTY3_9MYCO</name>
<sequence>MVSRLLPSNDGLRGHPFGDDRRVVEEILYRYRTGVPWRDLPRAEFGP</sequence>
<dbReference type="Proteomes" id="UP000220340">
    <property type="component" value="Unassembled WGS sequence"/>
</dbReference>
<accession>A0A2A7NTY3</accession>
<proteinExistence type="predicted"/>
<feature type="domain" description="Insertion element IS402-like" evidence="1">
    <location>
        <begin position="2"/>
        <end position="47"/>
    </location>
</feature>
<comment type="caution">
    <text evidence="2">The sequence shown here is derived from an EMBL/GenBank/DDBJ whole genome shotgun (WGS) entry which is preliminary data.</text>
</comment>
<reference evidence="2 3" key="1">
    <citation type="submission" date="2017-10" db="EMBL/GenBank/DDBJ databases">
        <title>The new phylogeny of genus Mycobacterium.</title>
        <authorList>
            <person name="Tortoli E."/>
            <person name="Trovato A."/>
            <person name="Cirillo D.M."/>
        </authorList>
    </citation>
    <scope>NUCLEOTIDE SEQUENCE [LARGE SCALE GENOMIC DNA]</scope>
    <source>
        <strain evidence="2 3">IP141170001</strain>
    </source>
</reference>
<evidence type="ECO:0000313" key="3">
    <source>
        <dbReference type="Proteomes" id="UP000220340"/>
    </source>
</evidence>
<dbReference type="AlphaFoldDB" id="A0A2A7NTY3"/>
<organism evidence="2 3">
    <name type="scientific">Mycolicibacterium diernhoferi</name>
    <dbReference type="NCBI Taxonomy" id="1801"/>
    <lineage>
        <taxon>Bacteria</taxon>
        <taxon>Bacillati</taxon>
        <taxon>Actinomycetota</taxon>
        <taxon>Actinomycetes</taxon>
        <taxon>Mycobacteriales</taxon>
        <taxon>Mycobacteriaceae</taxon>
        <taxon>Mycolicibacterium</taxon>
    </lineage>
</organism>
<dbReference type="InterPro" id="IPR025161">
    <property type="entry name" value="IS402-like_dom"/>
</dbReference>
<keyword evidence="3" id="KW-1185">Reference proteome</keyword>
<evidence type="ECO:0000313" key="2">
    <source>
        <dbReference type="EMBL" id="PEG54002.1"/>
    </source>
</evidence>
<protein>
    <recommendedName>
        <fullName evidence="1">Insertion element IS402-like domain-containing protein</fullName>
    </recommendedName>
</protein>
<dbReference type="Pfam" id="PF13340">
    <property type="entry name" value="DUF4096"/>
    <property type="match status" value="1"/>
</dbReference>
<evidence type="ECO:0000259" key="1">
    <source>
        <dbReference type="Pfam" id="PF13340"/>
    </source>
</evidence>
<dbReference type="RefSeq" id="WP_079244236.1">
    <property type="nucleotide sequence ID" value="NZ_BAAATC010000019.1"/>
</dbReference>
<gene>
    <name evidence="2" type="ORF">CRI78_12975</name>
</gene>